<name>A0ABY6FPF8_9MICC</name>
<dbReference type="Proteomes" id="UP001063368">
    <property type="component" value="Chromosome"/>
</dbReference>
<dbReference type="RefSeq" id="WP_263127056.1">
    <property type="nucleotide sequence ID" value="NZ_CP106856.1"/>
</dbReference>
<dbReference type="InterPro" id="IPR055259">
    <property type="entry name" value="YkvP/CgeB_Glyco_trans-like"/>
</dbReference>
<dbReference type="EC" id="2.4.-.-" evidence="2"/>
<accession>A0ABY6FPF8</accession>
<evidence type="ECO:0000259" key="1">
    <source>
        <dbReference type="Pfam" id="PF13524"/>
    </source>
</evidence>
<dbReference type="InterPro" id="IPR029044">
    <property type="entry name" value="Nucleotide-diphossugar_trans"/>
</dbReference>
<feature type="domain" description="Spore protein YkvP/CgeB glycosyl transferase-like" evidence="1">
    <location>
        <begin position="258"/>
        <end position="392"/>
    </location>
</feature>
<dbReference type="EMBL" id="CP106856">
    <property type="protein sequence ID" value="UYB34995.1"/>
    <property type="molecule type" value="Genomic_DNA"/>
</dbReference>
<dbReference type="Gene3D" id="3.90.550.10">
    <property type="entry name" value="Spore Coat Polysaccharide Biosynthesis Protein SpsA, Chain A"/>
    <property type="match status" value="1"/>
</dbReference>
<gene>
    <name evidence="2" type="ORF">N9A08_10115</name>
</gene>
<keyword evidence="2" id="KW-0328">Glycosyltransferase</keyword>
<organism evidence="2 3">
    <name type="scientific">Arthrobacter koreensis</name>
    <dbReference type="NCBI Taxonomy" id="199136"/>
    <lineage>
        <taxon>Bacteria</taxon>
        <taxon>Bacillati</taxon>
        <taxon>Actinomycetota</taxon>
        <taxon>Actinomycetes</taxon>
        <taxon>Micrococcales</taxon>
        <taxon>Micrococcaceae</taxon>
        <taxon>Arthrobacter</taxon>
    </lineage>
</organism>
<evidence type="ECO:0000313" key="3">
    <source>
        <dbReference type="Proteomes" id="UP001063368"/>
    </source>
</evidence>
<reference evidence="2" key="1">
    <citation type="submission" date="2022-09" db="EMBL/GenBank/DDBJ databases">
        <authorList>
            <person name="Li D."/>
            <person name="Cheng J."/>
            <person name="Li Y."/>
        </authorList>
    </citation>
    <scope>NUCLEOTIDE SEQUENCE</scope>
    <source>
        <strain evidence="2">DL</strain>
    </source>
</reference>
<keyword evidence="2" id="KW-0808">Transferase</keyword>
<dbReference type="GO" id="GO:0016757">
    <property type="term" value="F:glycosyltransferase activity"/>
    <property type="evidence" value="ECO:0007669"/>
    <property type="project" value="UniProtKB-KW"/>
</dbReference>
<sequence>MNSAQLKRSLWHLRSGGIGAYLEFRRRGKAENRHPGVRSYGRLKPFVRPGKAKLTFPAFEAPRRKADEPGYTVAVILDDFSRFGFGYEWHQVELHRASWKAEIEASKPDFLFVESAWSGNGGEWQYQLVGAHGPKPEIRALTQYCREHGIPTIFWNKEDPPHYKDFLETARLFDHVFTSDSERVASYKKDLGHPRVGVLQFAAQPAIHNPVRPRSGWHARDIAFAGMYFAHKYPERRAQLDLLLDAAMKTDNRLTTTGLEIFSRHSKSDPNYRFPKPYADRVVGSLSYGEMLSAYKAYKLFLNVNSVVDSPTMCARRIFEITAAGTTVVSTPSRALEQLWTADEQFIVQDRDQGIATLNALLRNPELSDRQLHLAQRRIWTEHTYKDRVLQIAGACLPPGKLLSNKSATVSLLVSSMRPHQLEHVFRNVGSMLDVDVELVLLAHGFPLDRRYVADLGRRHGVQNVVALEQPKTKSLGECLNLCVEASSGDVLSKMDDDDLYSPHYLSDLLHALNFSGGDVVGKNAHYMYVADQDATILRFADKEHKFTHSVMGPTITGHRGVFEEVPFDSLSSGEDSSFLSKVIGSGGGIYSADRFNYAQYRGRTDHTWRVSDIAMLGTGDIKFFGSPENHITI</sequence>
<proteinExistence type="predicted"/>
<dbReference type="SUPFAM" id="SSF53448">
    <property type="entry name" value="Nucleotide-diphospho-sugar transferases"/>
    <property type="match status" value="1"/>
</dbReference>
<keyword evidence="3" id="KW-1185">Reference proteome</keyword>
<dbReference type="Pfam" id="PF13524">
    <property type="entry name" value="Glyco_trans_1_2"/>
    <property type="match status" value="1"/>
</dbReference>
<protein>
    <submittedName>
        <fullName evidence="2">Glycosyltransferase</fullName>
        <ecNumber evidence="2">2.4.-.-</ecNumber>
    </submittedName>
</protein>
<evidence type="ECO:0000313" key="2">
    <source>
        <dbReference type="EMBL" id="UYB34995.1"/>
    </source>
</evidence>